<dbReference type="SMART" id="SM00184">
    <property type="entry name" value="RING"/>
    <property type="match status" value="1"/>
</dbReference>
<dbReference type="Pfam" id="PF13639">
    <property type="entry name" value="zf-RING_2"/>
    <property type="match status" value="1"/>
</dbReference>
<dbReference type="InParanoid" id="A0A2G5C4X0"/>
<dbReference type="AlphaFoldDB" id="A0A2G5C4X0"/>
<keyword evidence="1" id="KW-0479">Metal-binding</keyword>
<dbReference type="Proteomes" id="UP000230069">
    <property type="component" value="Unassembled WGS sequence"/>
</dbReference>
<evidence type="ECO:0000313" key="5">
    <source>
        <dbReference type="Proteomes" id="UP000230069"/>
    </source>
</evidence>
<keyword evidence="1" id="KW-0862">Zinc</keyword>
<dbReference type="GO" id="GO:0008270">
    <property type="term" value="F:zinc ion binding"/>
    <property type="evidence" value="ECO:0007669"/>
    <property type="project" value="UniProtKB-KW"/>
</dbReference>
<feature type="transmembrane region" description="Helical" evidence="2">
    <location>
        <begin position="12"/>
        <end position="29"/>
    </location>
</feature>
<dbReference type="EMBL" id="KZ305112">
    <property type="protein sequence ID" value="PIA26315.1"/>
    <property type="molecule type" value="Genomic_DNA"/>
</dbReference>
<evidence type="ECO:0000256" key="2">
    <source>
        <dbReference type="SAM" id="Phobius"/>
    </source>
</evidence>
<dbReference type="PANTHER" id="PTHR45676">
    <property type="entry name" value="RING-H2 FINGER PROTEIN ATL51-RELATED"/>
    <property type="match status" value="1"/>
</dbReference>
<proteinExistence type="predicted"/>
<dbReference type="Gene3D" id="3.30.40.10">
    <property type="entry name" value="Zinc/RING finger domain, C3HC4 (zinc finger)"/>
    <property type="match status" value="1"/>
</dbReference>
<dbReference type="InterPro" id="IPR001841">
    <property type="entry name" value="Znf_RING"/>
</dbReference>
<dbReference type="PROSITE" id="PS50089">
    <property type="entry name" value="ZF_RING_2"/>
    <property type="match status" value="1"/>
</dbReference>
<keyword evidence="2" id="KW-1133">Transmembrane helix</keyword>
<dbReference type="OrthoDB" id="8062037at2759"/>
<keyword evidence="5" id="KW-1185">Reference proteome</keyword>
<reference evidence="4 5" key="1">
    <citation type="submission" date="2017-09" db="EMBL/GenBank/DDBJ databases">
        <title>WGS assembly of Aquilegia coerulea Goldsmith.</title>
        <authorList>
            <person name="Hodges S."/>
            <person name="Kramer E."/>
            <person name="Nordborg M."/>
            <person name="Tomkins J."/>
            <person name="Borevitz J."/>
            <person name="Derieg N."/>
            <person name="Yan J."/>
            <person name="Mihaltcheva S."/>
            <person name="Hayes R.D."/>
            <person name="Rokhsar D."/>
        </authorList>
    </citation>
    <scope>NUCLEOTIDE SEQUENCE [LARGE SCALE GENOMIC DNA]</scope>
    <source>
        <strain evidence="5">cv. Goldsmith</strain>
    </source>
</reference>
<evidence type="ECO:0000259" key="3">
    <source>
        <dbReference type="PROSITE" id="PS50089"/>
    </source>
</evidence>
<keyword evidence="2" id="KW-0472">Membrane</keyword>
<evidence type="ECO:0000256" key="1">
    <source>
        <dbReference type="PROSITE-ProRule" id="PRU00175"/>
    </source>
</evidence>
<organism evidence="4 5">
    <name type="scientific">Aquilegia coerulea</name>
    <name type="common">Rocky mountain columbine</name>
    <dbReference type="NCBI Taxonomy" id="218851"/>
    <lineage>
        <taxon>Eukaryota</taxon>
        <taxon>Viridiplantae</taxon>
        <taxon>Streptophyta</taxon>
        <taxon>Embryophyta</taxon>
        <taxon>Tracheophyta</taxon>
        <taxon>Spermatophyta</taxon>
        <taxon>Magnoliopsida</taxon>
        <taxon>Ranunculales</taxon>
        <taxon>Ranunculaceae</taxon>
        <taxon>Thalictroideae</taxon>
        <taxon>Aquilegia</taxon>
    </lineage>
</organism>
<keyword evidence="2" id="KW-0812">Transmembrane</keyword>
<evidence type="ECO:0000313" key="4">
    <source>
        <dbReference type="EMBL" id="PIA26315.1"/>
    </source>
</evidence>
<dbReference type="InterPro" id="IPR013083">
    <property type="entry name" value="Znf_RING/FYVE/PHD"/>
</dbReference>
<dbReference type="STRING" id="218851.A0A2G5C4X0"/>
<dbReference type="SUPFAM" id="SSF57850">
    <property type="entry name" value="RING/U-box"/>
    <property type="match status" value="1"/>
</dbReference>
<sequence>MFCLVFSQPRLYVATIVFYTCVVIPFSQFKRALISLMQFGTTTTSTATTTCIRHFHNEEDIPIPVVKYQELVECTSNTGRVLDQQCSVCLVEFQTEEEVSQLSGCLHVFHKSCIASWLLRDRFTCPLCRSVFLGKCCPPNTRT</sequence>
<dbReference type="PANTHER" id="PTHR45676:SF41">
    <property type="entry name" value="RING-H2 FINGER PROTEIN ATL66"/>
    <property type="match status" value="1"/>
</dbReference>
<accession>A0A2G5C4X0</accession>
<feature type="domain" description="RING-type" evidence="3">
    <location>
        <begin position="86"/>
        <end position="129"/>
    </location>
</feature>
<name>A0A2G5C4X0_AQUCA</name>
<keyword evidence="1" id="KW-0863">Zinc-finger</keyword>
<protein>
    <recommendedName>
        <fullName evidence="3">RING-type domain-containing protein</fullName>
    </recommendedName>
</protein>
<gene>
    <name evidence="4" type="ORF">AQUCO_09500052v1</name>
</gene>